<evidence type="ECO:0000256" key="3">
    <source>
        <dbReference type="ARBA" id="ARBA00022475"/>
    </source>
</evidence>
<name>A0A2N3R6C7_9BIFI</name>
<dbReference type="GO" id="GO:0022857">
    <property type="term" value="F:transmembrane transporter activity"/>
    <property type="evidence" value="ECO:0007669"/>
    <property type="project" value="InterPro"/>
</dbReference>
<proteinExistence type="inferred from homology"/>
<protein>
    <submittedName>
        <fullName evidence="9">Ligand-binding protein SH3</fullName>
    </submittedName>
</protein>
<comment type="caution">
    <text evidence="9">The sequence shown here is derived from an EMBL/GenBank/DDBJ whole genome shotgun (WGS) entry which is preliminary data.</text>
</comment>
<dbReference type="Pfam" id="PF00893">
    <property type="entry name" value="Multi_Drug_Res"/>
    <property type="match status" value="1"/>
</dbReference>
<dbReference type="GO" id="GO:0005886">
    <property type="term" value="C:plasma membrane"/>
    <property type="evidence" value="ECO:0007669"/>
    <property type="project" value="UniProtKB-SubCell"/>
</dbReference>
<evidence type="ECO:0000313" key="9">
    <source>
        <dbReference type="EMBL" id="PKV04913.1"/>
    </source>
</evidence>
<evidence type="ECO:0000256" key="7">
    <source>
        <dbReference type="RuleBase" id="RU003942"/>
    </source>
</evidence>
<keyword evidence="5 8" id="KW-1133">Transmembrane helix</keyword>
<sequence>MAWIVLVLSGICEAVWAVALDKSQGFTKIIPVIVFFCGLAASMAGLSYAMRSISFGTAYVIWVGIGAAITVVYGMVVGEESVSVLKILCLIGMVACIAGLKLAN</sequence>
<evidence type="ECO:0000256" key="5">
    <source>
        <dbReference type="ARBA" id="ARBA00022989"/>
    </source>
</evidence>
<dbReference type="EMBL" id="PCHH01000001">
    <property type="protein sequence ID" value="PKV04913.1"/>
    <property type="molecule type" value="Genomic_DNA"/>
</dbReference>
<feature type="transmembrane region" description="Helical" evidence="8">
    <location>
        <begin position="82"/>
        <end position="103"/>
    </location>
</feature>
<evidence type="ECO:0000256" key="1">
    <source>
        <dbReference type="ARBA" id="ARBA00004651"/>
    </source>
</evidence>
<dbReference type="InterPro" id="IPR045324">
    <property type="entry name" value="Small_multidrug_res"/>
</dbReference>
<dbReference type="InterPro" id="IPR000390">
    <property type="entry name" value="Small_drug/metabolite_transptr"/>
</dbReference>
<evidence type="ECO:0000256" key="6">
    <source>
        <dbReference type="ARBA" id="ARBA00023136"/>
    </source>
</evidence>
<keyword evidence="6 8" id="KW-0472">Membrane</keyword>
<organism evidence="9 10">
    <name type="scientific">Bifidobacterium pseudolongum subsp. globosum</name>
    <dbReference type="NCBI Taxonomy" id="1690"/>
    <lineage>
        <taxon>Bacteria</taxon>
        <taxon>Bacillati</taxon>
        <taxon>Actinomycetota</taxon>
        <taxon>Actinomycetes</taxon>
        <taxon>Bifidobacteriales</taxon>
        <taxon>Bifidobacteriaceae</taxon>
        <taxon>Bifidobacterium</taxon>
    </lineage>
</organism>
<dbReference type="AlphaFoldDB" id="A0A2N3R6C7"/>
<evidence type="ECO:0000256" key="4">
    <source>
        <dbReference type="ARBA" id="ARBA00022692"/>
    </source>
</evidence>
<evidence type="ECO:0000256" key="2">
    <source>
        <dbReference type="ARBA" id="ARBA00022448"/>
    </source>
</evidence>
<dbReference type="RefSeq" id="WP_101398161.1">
    <property type="nucleotide sequence ID" value="NZ_PCHH01000001.1"/>
</dbReference>
<reference evidence="9 10" key="1">
    <citation type="submission" date="2017-10" db="EMBL/GenBank/DDBJ databases">
        <title>Bifidobacterium genomics.</title>
        <authorList>
            <person name="Lugli G.A."/>
            <person name="Milani C."/>
            <person name="Mancabelli L."/>
        </authorList>
    </citation>
    <scope>NUCLEOTIDE SEQUENCE [LARGE SCALE GENOMIC DNA]</scope>
    <source>
        <strain evidence="9 10">1520B</strain>
    </source>
</reference>
<feature type="transmembrane region" description="Helical" evidence="8">
    <location>
        <begin position="56"/>
        <end position="76"/>
    </location>
</feature>
<evidence type="ECO:0000313" key="10">
    <source>
        <dbReference type="Proteomes" id="UP000233762"/>
    </source>
</evidence>
<dbReference type="Gene3D" id="1.10.3730.20">
    <property type="match status" value="1"/>
</dbReference>
<dbReference type="InterPro" id="IPR037185">
    <property type="entry name" value="EmrE-like"/>
</dbReference>
<comment type="subcellular location">
    <subcellularLocation>
        <location evidence="1 7">Cell membrane</location>
        <topology evidence="1 7">Multi-pass membrane protein</topology>
    </subcellularLocation>
</comment>
<dbReference type="Proteomes" id="UP000233762">
    <property type="component" value="Unassembled WGS sequence"/>
</dbReference>
<keyword evidence="3" id="KW-1003">Cell membrane</keyword>
<dbReference type="SUPFAM" id="SSF103481">
    <property type="entry name" value="Multidrug resistance efflux transporter EmrE"/>
    <property type="match status" value="1"/>
</dbReference>
<evidence type="ECO:0000256" key="8">
    <source>
        <dbReference type="SAM" id="Phobius"/>
    </source>
</evidence>
<keyword evidence="2" id="KW-0813">Transport</keyword>
<dbReference type="PANTHER" id="PTHR30561">
    <property type="entry name" value="SMR FAMILY PROTON-DEPENDENT DRUG EFFLUX TRANSPORTER SUGE"/>
    <property type="match status" value="1"/>
</dbReference>
<feature type="transmembrane region" description="Helical" evidence="8">
    <location>
        <begin position="29"/>
        <end position="49"/>
    </location>
</feature>
<accession>A0A2N3R6C7</accession>
<keyword evidence="4 7" id="KW-0812">Transmembrane</keyword>
<comment type="similarity">
    <text evidence="7">Belongs to the drug/metabolite transporter (DMT) superfamily. Small multidrug resistance (SMR) (TC 2.A.7.1) family.</text>
</comment>
<gene>
    <name evidence="9" type="ORF">CQR50_0167</name>
</gene>
<dbReference type="PANTHER" id="PTHR30561:SF0">
    <property type="entry name" value="GUANIDINIUM EXPORTER"/>
    <property type="match status" value="1"/>
</dbReference>